<dbReference type="SMART" id="SM00382">
    <property type="entry name" value="AAA"/>
    <property type="match status" value="1"/>
</dbReference>
<keyword evidence="5" id="KW-0547">Nucleotide-binding</keyword>
<dbReference type="SUPFAM" id="SSF52540">
    <property type="entry name" value="P-loop containing nucleoside triphosphate hydrolases"/>
    <property type="match status" value="1"/>
</dbReference>
<evidence type="ECO:0000259" key="10">
    <source>
        <dbReference type="PROSITE" id="PS50893"/>
    </source>
</evidence>
<dbReference type="GO" id="GO:0005886">
    <property type="term" value="C:plasma membrane"/>
    <property type="evidence" value="ECO:0007669"/>
    <property type="project" value="UniProtKB-SubCell"/>
</dbReference>
<dbReference type="GO" id="GO:0005524">
    <property type="term" value="F:ATP binding"/>
    <property type="evidence" value="ECO:0007669"/>
    <property type="project" value="UniProtKB-KW"/>
</dbReference>
<protein>
    <submittedName>
        <fullName evidence="11">ABC transporter ATP-binding protein</fullName>
    </submittedName>
</protein>
<evidence type="ECO:0000256" key="4">
    <source>
        <dbReference type="ARBA" id="ARBA00022496"/>
    </source>
</evidence>
<dbReference type="AlphaFoldDB" id="A0A9D2T4T7"/>
<evidence type="ECO:0000256" key="3">
    <source>
        <dbReference type="ARBA" id="ARBA00022475"/>
    </source>
</evidence>
<dbReference type="InterPro" id="IPR003439">
    <property type="entry name" value="ABC_transporter-like_ATP-bd"/>
</dbReference>
<evidence type="ECO:0000256" key="6">
    <source>
        <dbReference type="ARBA" id="ARBA00022840"/>
    </source>
</evidence>
<evidence type="ECO:0000256" key="2">
    <source>
        <dbReference type="ARBA" id="ARBA00022448"/>
    </source>
</evidence>
<proteinExistence type="predicted"/>
<reference evidence="11" key="2">
    <citation type="submission" date="2021-04" db="EMBL/GenBank/DDBJ databases">
        <authorList>
            <person name="Gilroy R."/>
        </authorList>
    </citation>
    <scope>NUCLEOTIDE SEQUENCE</scope>
    <source>
        <strain evidence="11">CHK183-5548</strain>
    </source>
</reference>
<dbReference type="Proteomes" id="UP000823883">
    <property type="component" value="Unassembled WGS sequence"/>
</dbReference>
<dbReference type="EMBL" id="DWWL01000022">
    <property type="protein sequence ID" value="HJC47113.1"/>
    <property type="molecule type" value="Genomic_DNA"/>
</dbReference>
<organism evidence="11 12">
    <name type="scientific">Candidatus Lachnoclostridium pullistercoris</name>
    <dbReference type="NCBI Taxonomy" id="2838632"/>
    <lineage>
        <taxon>Bacteria</taxon>
        <taxon>Bacillati</taxon>
        <taxon>Bacillota</taxon>
        <taxon>Clostridia</taxon>
        <taxon>Lachnospirales</taxon>
        <taxon>Lachnospiraceae</taxon>
    </lineage>
</organism>
<evidence type="ECO:0000256" key="1">
    <source>
        <dbReference type="ARBA" id="ARBA00004202"/>
    </source>
</evidence>
<reference evidence="11" key="1">
    <citation type="journal article" date="2021" name="PeerJ">
        <title>Extensive microbial diversity within the chicken gut microbiome revealed by metagenomics and culture.</title>
        <authorList>
            <person name="Gilroy R."/>
            <person name="Ravi A."/>
            <person name="Getino M."/>
            <person name="Pursley I."/>
            <person name="Horton D.L."/>
            <person name="Alikhan N.F."/>
            <person name="Baker D."/>
            <person name="Gharbi K."/>
            <person name="Hall N."/>
            <person name="Watson M."/>
            <person name="Adriaenssens E.M."/>
            <person name="Foster-Nyarko E."/>
            <person name="Jarju S."/>
            <person name="Secka A."/>
            <person name="Antonio M."/>
            <person name="Oren A."/>
            <person name="Chaudhuri R.R."/>
            <person name="La Ragione R."/>
            <person name="Hildebrand F."/>
            <person name="Pallen M.J."/>
        </authorList>
    </citation>
    <scope>NUCLEOTIDE SEQUENCE</scope>
    <source>
        <strain evidence="11">CHK183-5548</strain>
    </source>
</reference>
<dbReference type="FunFam" id="3.40.50.300:FF:000134">
    <property type="entry name" value="Iron-enterobactin ABC transporter ATP-binding protein"/>
    <property type="match status" value="1"/>
</dbReference>
<dbReference type="InterPro" id="IPR003593">
    <property type="entry name" value="AAA+_ATPase"/>
</dbReference>
<dbReference type="PANTHER" id="PTHR42771:SF2">
    <property type="entry name" value="IRON(3+)-HYDROXAMATE IMPORT ATP-BINDING PROTEIN FHUC"/>
    <property type="match status" value="1"/>
</dbReference>
<keyword evidence="6 11" id="KW-0067">ATP-binding</keyword>
<dbReference type="InterPro" id="IPR027417">
    <property type="entry name" value="P-loop_NTPase"/>
</dbReference>
<keyword evidence="2" id="KW-0813">Transport</keyword>
<evidence type="ECO:0000256" key="7">
    <source>
        <dbReference type="ARBA" id="ARBA00023004"/>
    </source>
</evidence>
<feature type="domain" description="ABC transporter" evidence="10">
    <location>
        <begin position="5"/>
        <end position="241"/>
    </location>
</feature>
<gene>
    <name evidence="11" type="ORF">IAA04_03560</name>
</gene>
<evidence type="ECO:0000256" key="5">
    <source>
        <dbReference type="ARBA" id="ARBA00022741"/>
    </source>
</evidence>
<dbReference type="CDD" id="cd03214">
    <property type="entry name" value="ABC_Iron-Siderophores_B12_Hemin"/>
    <property type="match status" value="1"/>
</dbReference>
<dbReference type="Pfam" id="PF00005">
    <property type="entry name" value="ABC_tran"/>
    <property type="match status" value="1"/>
</dbReference>
<dbReference type="PANTHER" id="PTHR42771">
    <property type="entry name" value="IRON(3+)-HYDROXAMATE IMPORT ATP-BINDING PROTEIN FHUC"/>
    <property type="match status" value="1"/>
</dbReference>
<accession>A0A9D2T4T7</accession>
<keyword evidence="7" id="KW-0408">Iron</keyword>
<evidence type="ECO:0000313" key="11">
    <source>
        <dbReference type="EMBL" id="HJC47113.1"/>
    </source>
</evidence>
<dbReference type="GO" id="GO:0006826">
    <property type="term" value="P:iron ion transport"/>
    <property type="evidence" value="ECO:0007669"/>
    <property type="project" value="UniProtKB-KW"/>
</dbReference>
<name>A0A9D2T4T7_9FIRM</name>
<evidence type="ECO:0000256" key="8">
    <source>
        <dbReference type="ARBA" id="ARBA00023065"/>
    </source>
</evidence>
<keyword evidence="8" id="KW-0406">Ion transport</keyword>
<keyword evidence="4" id="KW-0410">Iron transport</keyword>
<dbReference type="Gene3D" id="3.40.50.300">
    <property type="entry name" value="P-loop containing nucleotide triphosphate hydrolases"/>
    <property type="match status" value="1"/>
</dbReference>
<comment type="subcellular location">
    <subcellularLocation>
        <location evidence="1">Cell membrane</location>
        <topology evidence="1">Peripheral membrane protein</topology>
    </subcellularLocation>
</comment>
<keyword evidence="9" id="KW-0472">Membrane</keyword>
<dbReference type="InterPro" id="IPR051535">
    <property type="entry name" value="Siderophore_ABC-ATPase"/>
</dbReference>
<comment type="caution">
    <text evidence="11">The sequence shown here is derived from an EMBL/GenBank/DDBJ whole genome shotgun (WGS) entry which is preliminary data.</text>
</comment>
<evidence type="ECO:0000313" key="12">
    <source>
        <dbReference type="Proteomes" id="UP000823883"/>
    </source>
</evidence>
<sequence length="367" mass="40569">MESYLKTDHMAVGYGKMVLLREICLHVRPGEIVTLIGPNGAGKSTILKSIIGQLKLMGGRVYLGGSRAEQLTAKERARRVSVVMTDRVRPEMMTCRDVVAAGRYPYTGRLGILSGKDRAAVDEALALVQGTDLADMEFQKVSDGQKQKILLARAICQEPELMVLDEPATYLDIRHKLELLTVLKRLAGEKKMAVLMSLHELDMAQRISDYVVCTGGGEIRCWGRPEEIFTSSVIGELYGLEEGTYLPEYGCLEFPPPKGKPEVFVIGGQGKGIPVYRRLQREGIPFAAGILYDNDMDVPAARALAAEVICAEAFEPISEETYRRAEAVMDSCRQVICCLDRFGTFGEANRRLAERGREKMTGTKISL</sequence>
<dbReference type="GO" id="GO:0016887">
    <property type="term" value="F:ATP hydrolysis activity"/>
    <property type="evidence" value="ECO:0007669"/>
    <property type="project" value="InterPro"/>
</dbReference>
<evidence type="ECO:0000256" key="9">
    <source>
        <dbReference type="ARBA" id="ARBA00023136"/>
    </source>
</evidence>
<dbReference type="PROSITE" id="PS50893">
    <property type="entry name" value="ABC_TRANSPORTER_2"/>
    <property type="match status" value="1"/>
</dbReference>
<keyword evidence="3" id="KW-1003">Cell membrane</keyword>